<keyword evidence="12" id="KW-0564">Palmitate</keyword>
<keyword evidence="13" id="KW-0998">Cell outer membrane</keyword>
<evidence type="ECO:0000259" key="15">
    <source>
        <dbReference type="Pfam" id="PF02563"/>
    </source>
</evidence>
<dbReference type="Pfam" id="PF02563">
    <property type="entry name" value="Poly_export"/>
    <property type="match status" value="1"/>
</dbReference>
<keyword evidence="11" id="KW-0472">Membrane</keyword>
<keyword evidence="3" id="KW-0813">Transport</keyword>
<dbReference type="AlphaFoldDB" id="A0A1U7HHK3"/>
<evidence type="ECO:0000256" key="13">
    <source>
        <dbReference type="ARBA" id="ARBA00023237"/>
    </source>
</evidence>
<comment type="subcellular location">
    <subcellularLocation>
        <location evidence="1">Cell outer membrane</location>
        <topology evidence="1">Multi-pass membrane protein</topology>
    </subcellularLocation>
</comment>
<proteinExistence type="inferred from homology"/>
<keyword evidence="9" id="KW-0406">Ion transport</keyword>
<dbReference type="EMBL" id="MRCB01000011">
    <property type="protein sequence ID" value="OKH23025.1"/>
    <property type="molecule type" value="Genomic_DNA"/>
</dbReference>
<evidence type="ECO:0000256" key="9">
    <source>
        <dbReference type="ARBA" id="ARBA00023065"/>
    </source>
</evidence>
<evidence type="ECO:0000313" key="18">
    <source>
        <dbReference type="EMBL" id="OKH23025.1"/>
    </source>
</evidence>
<comment type="similarity">
    <text evidence="2">Belongs to the BexD/CtrA/VexA family.</text>
</comment>
<dbReference type="GO" id="GO:0006811">
    <property type="term" value="P:monoatomic ion transport"/>
    <property type="evidence" value="ECO:0007669"/>
    <property type="project" value="UniProtKB-KW"/>
</dbReference>
<evidence type="ECO:0000256" key="3">
    <source>
        <dbReference type="ARBA" id="ARBA00022448"/>
    </source>
</evidence>
<dbReference type="PANTHER" id="PTHR33619">
    <property type="entry name" value="POLYSACCHARIDE EXPORT PROTEIN GFCE-RELATED"/>
    <property type="match status" value="1"/>
</dbReference>
<evidence type="ECO:0000256" key="7">
    <source>
        <dbReference type="ARBA" id="ARBA00022729"/>
    </source>
</evidence>
<evidence type="ECO:0000256" key="4">
    <source>
        <dbReference type="ARBA" id="ARBA00022452"/>
    </source>
</evidence>
<protein>
    <submittedName>
        <fullName evidence="18">Sugar transporter</fullName>
    </submittedName>
</protein>
<name>A0A1U7HHK3_9CYAN</name>
<gene>
    <name evidence="18" type="ORF">NIES593_11210</name>
</gene>
<keyword evidence="14" id="KW-0449">Lipoprotein</keyword>
<dbReference type="RefSeq" id="WP_073599657.1">
    <property type="nucleotide sequence ID" value="NZ_MRCB01000011.1"/>
</dbReference>
<keyword evidence="4" id="KW-1134">Transmembrane beta strand</keyword>
<feature type="domain" description="SLBB" evidence="17">
    <location>
        <begin position="136"/>
        <end position="226"/>
    </location>
</feature>
<reference evidence="18 19" key="1">
    <citation type="submission" date="2016-11" db="EMBL/GenBank/DDBJ databases">
        <title>Draft Genome Sequences of Nine Cyanobacterial Strains from Diverse Habitats.</title>
        <authorList>
            <person name="Zhu T."/>
            <person name="Hou S."/>
            <person name="Lu X."/>
            <person name="Hess W.R."/>
        </authorList>
    </citation>
    <scope>NUCLEOTIDE SEQUENCE [LARGE SCALE GENOMIC DNA]</scope>
    <source>
        <strain evidence="18 19">NIES-593</strain>
    </source>
</reference>
<dbReference type="PANTHER" id="PTHR33619:SF3">
    <property type="entry name" value="POLYSACCHARIDE EXPORT PROTEIN GFCE-RELATED"/>
    <property type="match status" value="1"/>
</dbReference>
<dbReference type="GO" id="GO:0046930">
    <property type="term" value="C:pore complex"/>
    <property type="evidence" value="ECO:0007669"/>
    <property type="project" value="UniProtKB-KW"/>
</dbReference>
<evidence type="ECO:0000259" key="16">
    <source>
        <dbReference type="Pfam" id="PF10531"/>
    </source>
</evidence>
<keyword evidence="6" id="KW-0812">Transmembrane</keyword>
<evidence type="ECO:0000256" key="2">
    <source>
        <dbReference type="ARBA" id="ARBA00009450"/>
    </source>
</evidence>
<evidence type="ECO:0000256" key="8">
    <source>
        <dbReference type="ARBA" id="ARBA00023047"/>
    </source>
</evidence>
<dbReference type="GO" id="GO:0015159">
    <property type="term" value="F:polysaccharide transmembrane transporter activity"/>
    <property type="evidence" value="ECO:0007669"/>
    <property type="project" value="InterPro"/>
</dbReference>
<dbReference type="Proteomes" id="UP000186868">
    <property type="component" value="Unassembled WGS sequence"/>
</dbReference>
<keyword evidence="10" id="KW-0626">Porin</keyword>
<dbReference type="InterPro" id="IPR049712">
    <property type="entry name" value="Poly_export"/>
</dbReference>
<dbReference type="Gene3D" id="3.10.560.10">
    <property type="entry name" value="Outer membrane lipoprotein wza domain like"/>
    <property type="match status" value="4"/>
</dbReference>
<dbReference type="Pfam" id="PF10531">
    <property type="entry name" value="SLBB"/>
    <property type="match status" value="1"/>
</dbReference>
<evidence type="ECO:0000259" key="17">
    <source>
        <dbReference type="Pfam" id="PF22461"/>
    </source>
</evidence>
<comment type="caution">
    <text evidence="18">The sequence shown here is derived from an EMBL/GenBank/DDBJ whole genome shotgun (WGS) entry which is preliminary data.</text>
</comment>
<feature type="domain" description="SLBB" evidence="17">
    <location>
        <begin position="255"/>
        <end position="345"/>
    </location>
</feature>
<dbReference type="OrthoDB" id="9793939at2"/>
<dbReference type="Pfam" id="PF22461">
    <property type="entry name" value="SLBB_2"/>
    <property type="match status" value="2"/>
</dbReference>
<evidence type="ECO:0000256" key="5">
    <source>
        <dbReference type="ARBA" id="ARBA00022597"/>
    </source>
</evidence>
<keyword evidence="8" id="KW-0625">Polysaccharide transport</keyword>
<evidence type="ECO:0000256" key="14">
    <source>
        <dbReference type="ARBA" id="ARBA00023288"/>
    </source>
</evidence>
<sequence>MSNALDRPKRMILLTTGLIVSTVAIIIDPQVATARSSSIEVALTSAETSAGASETAYILGAGDRVRVDVFQLPQYSGEHQVLIDGSLNLPRIGSVPVGGMTLEQAAKAIATKYASARVLRDPQVTVNLLTPRPVRIGIAGEVNRPGSYTMSREAREGGTGGQLPTIAQALQLAGGITQAADLRNVRVSRLQGRGSKQTITVDLWQVIQTGNLGNDLTLRDGDTIFIPTANQINLAEAPQLAAASFSVDRNRPINIAVLGEVRQPGTHTIQGQGQPGQQGAGLPTVTQALKAAGGINPLADIRKVQIRRRTHAGSEQIVEVDLMQLLQAADFRQDLLLQDGDTVYVPTSEEINLAQASQLRSASFAPDKTQPLNITVIGEVFRPGPYTVTGSARTGQAGVPGGTGGGESVAPTVTRAIQVAGGIKPLANVRQVEVRRLTSTGEQRTITVDLWKLLQQGDSSQDAVLQEGDTIVVPLATAQDPGEAAQVAAASFSPDTIKVNVVGEVQKPGIVEVPPNSPLNQAIFAAGGFTNRAENDTVELIRLNPNGTVSRQEISIDFAQKLNNENNPVLYNNDVIVVGRSSLAGISDTLDAVLNPVGRFFSIFTLPFTLFNLFD</sequence>
<accession>A0A1U7HHK3</accession>
<feature type="domain" description="Polysaccharide export protein N-terminal" evidence="15">
    <location>
        <begin position="53"/>
        <end position="128"/>
    </location>
</feature>
<dbReference type="GO" id="GO:0015288">
    <property type="term" value="F:porin activity"/>
    <property type="evidence" value="ECO:0007669"/>
    <property type="project" value="UniProtKB-KW"/>
</dbReference>
<evidence type="ECO:0000256" key="10">
    <source>
        <dbReference type="ARBA" id="ARBA00023114"/>
    </source>
</evidence>
<dbReference type="InterPro" id="IPR019554">
    <property type="entry name" value="Soluble_ligand-bd"/>
</dbReference>
<evidence type="ECO:0000256" key="11">
    <source>
        <dbReference type="ARBA" id="ARBA00023136"/>
    </source>
</evidence>
<evidence type="ECO:0000256" key="6">
    <source>
        <dbReference type="ARBA" id="ARBA00022692"/>
    </source>
</evidence>
<keyword evidence="5 18" id="KW-0762">Sugar transport</keyword>
<dbReference type="STRING" id="1921803.NIES593_11210"/>
<evidence type="ECO:0000256" key="1">
    <source>
        <dbReference type="ARBA" id="ARBA00004571"/>
    </source>
</evidence>
<dbReference type="InterPro" id="IPR003715">
    <property type="entry name" value="Poly_export_N"/>
</dbReference>
<feature type="domain" description="Soluble ligand binding" evidence="16">
    <location>
        <begin position="498"/>
        <end position="549"/>
    </location>
</feature>
<dbReference type="GO" id="GO:0009279">
    <property type="term" value="C:cell outer membrane"/>
    <property type="evidence" value="ECO:0007669"/>
    <property type="project" value="UniProtKB-SubCell"/>
</dbReference>
<evidence type="ECO:0000256" key="12">
    <source>
        <dbReference type="ARBA" id="ARBA00023139"/>
    </source>
</evidence>
<organism evidence="18 19">
    <name type="scientific">Hydrococcus rivularis NIES-593</name>
    <dbReference type="NCBI Taxonomy" id="1921803"/>
    <lineage>
        <taxon>Bacteria</taxon>
        <taxon>Bacillati</taxon>
        <taxon>Cyanobacteriota</taxon>
        <taxon>Cyanophyceae</taxon>
        <taxon>Pleurocapsales</taxon>
        <taxon>Hydrococcaceae</taxon>
        <taxon>Hydrococcus</taxon>
    </lineage>
</organism>
<evidence type="ECO:0000313" key="19">
    <source>
        <dbReference type="Proteomes" id="UP000186868"/>
    </source>
</evidence>
<keyword evidence="7" id="KW-0732">Signal</keyword>
<dbReference type="InterPro" id="IPR054765">
    <property type="entry name" value="SLBB_dom"/>
</dbReference>
<keyword evidence="19" id="KW-1185">Reference proteome</keyword>